<evidence type="ECO:0000313" key="3">
    <source>
        <dbReference type="EMBL" id="KJE75443.1"/>
    </source>
</evidence>
<dbReference type="EMBL" id="JXUW01000041">
    <property type="protein sequence ID" value="KJE75443.1"/>
    <property type="molecule type" value="Genomic_DNA"/>
</dbReference>
<comment type="caution">
    <text evidence="3">The sequence shown here is derived from an EMBL/GenBank/DDBJ whole genome shotgun (WGS) entry which is preliminary data.</text>
</comment>
<dbReference type="PROSITE" id="PS00166">
    <property type="entry name" value="ENOYL_COA_HYDRATASE"/>
    <property type="match status" value="1"/>
</dbReference>
<gene>
    <name evidence="3" type="primary">echA84</name>
    <name evidence="3" type="ORF">FEAC_28190</name>
</gene>
<dbReference type="eggNOG" id="COG1024">
    <property type="taxonomic scope" value="Bacteria"/>
</dbReference>
<keyword evidence="4" id="KW-1185">Reference proteome</keyword>
<protein>
    <submittedName>
        <fullName evidence="3">Putative enoyl-CoA hydratase echA8</fullName>
        <ecNumber evidence="3">4.2.1.17</ecNumber>
    </submittedName>
</protein>
<proteinExistence type="inferred from homology"/>
<dbReference type="GeneID" id="78373787"/>
<sequence>MQLTIENSVGTVVLDRPPVNAWDDQQLELMEDAIDVIKKADLSVVVVRSKGPHFSAGADIKVMVAALESGEFQRLDAFVSRIQRVNFEWEQVPVPTLAVLQGAVVGGGLEFALACDLRIATTSARLGLPEVRLGLLPGGGGTQRLTRLAGRGRALRMMLTGELIDGDVAERWGIVDWCVPAEELDAKTEEVVAAIVDVAGPAQSAIKRSVERYNSAIGYLTETAEQRVLHGTQSTRNRLNQFVSERK</sequence>
<dbReference type="STRING" id="1121877.FEAC_28190"/>
<dbReference type="Pfam" id="PF00378">
    <property type="entry name" value="ECH_1"/>
    <property type="match status" value="1"/>
</dbReference>
<dbReference type="Proteomes" id="UP000032336">
    <property type="component" value="Unassembled WGS sequence"/>
</dbReference>
<reference evidence="3 4" key="1">
    <citation type="submission" date="2015-01" db="EMBL/GenBank/DDBJ databases">
        <title>Draft genome of the acidophilic iron oxidizer Ferrimicrobium acidiphilum strain T23.</title>
        <authorList>
            <person name="Poehlein A."/>
            <person name="Eisen S."/>
            <person name="Schloemann M."/>
            <person name="Johnson B.D."/>
            <person name="Daniel R."/>
            <person name="Muehling M."/>
        </authorList>
    </citation>
    <scope>NUCLEOTIDE SEQUENCE [LARGE SCALE GENOMIC DNA]</scope>
    <source>
        <strain evidence="3 4">T23</strain>
    </source>
</reference>
<evidence type="ECO:0000256" key="2">
    <source>
        <dbReference type="RuleBase" id="RU003707"/>
    </source>
</evidence>
<dbReference type="CDD" id="cd06558">
    <property type="entry name" value="crotonase-like"/>
    <property type="match status" value="1"/>
</dbReference>
<dbReference type="InterPro" id="IPR001753">
    <property type="entry name" value="Enoyl-CoA_hydra/iso"/>
</dbReference>
<accession>A0A0D8FQ90</accession>
<organism evidence="3 4">
    <name type="scientific">Ferrimicrobium acidiphilum DSM 19497</name>
    <dbReference type="NCBI Taxonomy" id="1121877"/>
    <lineage>
        <taxon>Bacteria</taxon>
        <taxon>Bacillati</taxon>
        <taxon>Actinomycetota</taxon>
        <taxon>Acidimicrobiia</taxon>
        <taxon>Acidimicrobiales</taxon>
        <taxon>Acidimicrobiaceae</taxon>
        <taxon>Ferrimicrobium</taxon>
    </lineage>
</organism>
<name>A0A0D8FQ90_9ACTN</name>
<dbReference type="GO" id="GO:0004300">
    <property type="term" value="F:enoyl-CoA hydratase activity"/>
    <property type="evidence" value="ECO:0007669"/>
    <property type="project" value="UniProtKB-EC"/>
</dbReference>
<dbReference type="PANTHER" id="PTHR11941:SF54">
    <property type="entry name" value="ENOYL-COA HYDRATASE, MITOCHONDRIAL"/>
    <property type="match status" value="1"/>
</dbReference>
<comment type="similarity">
    <text evidence="1 2">Belongs to the enoyl-CoA hydratase/isomerase family.</text>
</comment>
<dbReference type="EC" id="4.2.1.17" evidence="3"/>
<dbReference type="PANTHER" id="PTHR11941">
    <property type="entry name" value="ENOYL-COA HYDRATASE-RELATED"/>
    <property type="match status" value="1"/>
</dbReference>
<dbReference type="InterPro" id="IPR018376">
    <property type="entry name" value="Enoyl-CoA_hyd/isom_CS"/>
</dbReference>
<dbReference type="InterPro" id="IPR029045">
    <property type="entry name" value="ClpP/crotonase-like_dom_sf"/>
</dbReference>
<dbReference type="Gene3D" id="3.90.226.10">
    <property type="entry name" value="2-enoyl-CoA Hydratase, Chain A, domain 1"/>
    <property type="match status" value="1"/>
</dbReference>
<evidence type="ECO:0000313" key="4">
    <source>
        <dbReference type="Proteomes" id="UP000032336"/>
    </source>
</evidence>
<dbReference type="SUPFAM" id="SSF52096">
    <property type="entry name" value="ClpP/crotonase"/>
    <property type="match status" value="1"/>
</dbReference>
<dbReference type="AlphaFoldDB" id="A0A0D8FQ90"/>
<dbReference type="PATRIC" id="fig|1121877.4.peg.3174"/>
<dbReference type="RefSeq" id="WP_052566467.1">
    <property type="nucleotide sequence ID" value="NZ_JXUW01000041.1"/>
</dbReference>
<dbReference type="GO" id="GO:0006635">
    <property type="term" value="P:fatty acid beta-oxidation"/>
    <property type="evidence" value="ECO:0007669"/>
    <property type="project" value="TreeGrafter"/>
</dbReference>
<evidence type="ECO:0000256" key="1">
    <source>
        <dbReference type="ARBA" id="ARBA00005254"/>
    </source>
</evidence>
<keyword evidence="3" id="KW-0456">Lyase</keyword>